<dbReference type="Proteomes" id="UP000515295">
    <property type="component" value="Segment"/>
</dbReference>
<name>A0A7G5B7R6_9CAUD</name>
<sequence>MPFVPFDPPPSKLRREHSEIDTPAQLDRLIGTQRLDPSRAFPLGPESQSVVDAAANAIRKAMQRGDPLGFFRHRKS</sequence>
<gene>
    <name evidence="1" type="ORF">S1_00022</name>
</gene>
<accession>A0A7G5B7R6</accession>
<proteinExistence type="predicted"/>
<dbReference type="EMBL" id="MT740725">
    <property type="protein sequence ID" value="QMV32339.1"/>
    <property type="molecule type" value="Genomic_DNA"/>
</dbReference>
<reference evidence="1 2" key="1">
    <citation type="submission" date="2020-07" db="EMBL/GenBank/DDBJ databases">
        <title>Ralstonia phages.</title>
        <authorList>
            <person name="Trotereau A."/>
            <person name="Boyer C."/>
            <person name="Torres-Barcelo C."/>
        </authorList>
    </citation>
    <scope>NUCLEOTIDE SEQUENCE [LARGE SCALE GENOMIC DNA]</scope>
</reference>
<evidence type="ECO:0000313" key="2">
    <source>
        <dbReference type="Proteomes" id="UP000515295"/>
    </source>
</evidence>
<protein>
    <submittedName>
        <fullName evidence="1">Uncharacterized protein</fullName>
    </submittedName>
</protein>
<organism evidence="1 2">
    <name type="scientific">Ralstonia phage Adzire</name>
    <dbReference type="NCBI Taxonomy" id="2759711"/>
    <lineage>
        <taxon>Viruses</taxon>
        <taxon>Duplodnaviria</taxon>
        <taxon>Heunggongvirae</taxon>
        <taxon>Uroviricota</taxon>
        <taxon>Caudoviricetes</taxon>
        <taxon>Bakolyvirus</taxon>
        <taxon>Bakolyvirus simangalove</taxon>
    </lineage>
</organism>
<evidence type="ECO:0000313" key="1">
    <source>
        <dbReference type="EMBL" id="QMV32339.1"/>
    </source>
</evidence>